<dbReference type="AlphaFoldDB" id="A0AAE8SX34"/>
<dbReference type="PANTHER" id="PTHR12124:SF47">
    <property type="entry name" value="EXOSOME COMPONENT 10"/>
    <property type="match status" value="1"/>
</dbReference>
<dbReference type="Gene3D" id="1.10.150.80">
    <property type="entry name" value="HRDC domain"/>
    <property type="match status" value="1"/>
</dbReference>
<dbReference type="GO" id="GO:0071037">
    <property type="term" value="P:nuclear polyadenylation-dependent snRNA catabolic process"/>
    <property type="evidence" value="ECO:0007669"/>
    <property type="project" value="TreeGrafter"/>
</dbReference>
<dbReference type="GO" id="GO:0071039">
    <property type="term" value="P:nuclear polyadenylation-dependent CUT catabolic process"/>
    <property type="evidence" value="ECO:0007669"/>
    <property type="project" value="TreeGrafter"/>
</dbReference>
<accession>A0AAE8SX34</accession>
<feature type="region of interest" description="Disordered" evidence="9">
    <location>
        <begin position="638"/>
        <end position="781"/>
    </location>
</feature>
<dbReference type="GO" id="GO:0000176">
    <property type="term" value="C:nuclear exosome (RNase complex)"/>
    <property type="evidence" value="ECO:0007669"/>
    <property type="project" value="InterPro"/>
</dbReference>
<dbReference type="InterPro" id="IPR002121">
    <property type="entry name" value="HRDC_dom"/>
</dbReference>
<sequence>MDNFKSVKDNLQASLVSTIKSVNRIAAHDLSFQRTIHPDVDERLDQSTERILKLANRILKAAPKPGKDSTPQLEEAEDIDIQWRRIVDVVDATFEKADVALDEYTGLIKRKDPPAEAEKPPPKKAKSASALQPSQRNANITKPQLSFDVPPDNYPTTPWKPILTRKPHAIVPLEESLRMEKKASDGSLQYTHPYETEIQQMKYPERVYQQAEPIKYSPIKESDATWVDTYEGVLDMLKELKQAKEIAIDLEHHDYRTYMGLTCLMQISTRDKDWIVDTLQPWRHQLEVLNEVFADPNIIKVLHGAFMDVIWLQRDLGLYLNGYFDTNFASESLGYQQRSLAFLLKKFADFDADKKYQLADWRMRPLQEEMFFYARSDTHFLLYIYDMVRNELVEKSDRSSPETDLIERVLQKSRNQALNRYEHLSFDDETGGGSRGWYGVILKQPQALSGEQFSVFRAVWKWRDDLARQTDESPSFVLPQQGVWDIARVLPPDLKALHSLIPRHSWQARAAIDGLWKVVQEAQVAGRSGPSLQKFLTSGAKLTANAGKEDSVPDAGLKLEEAEVPTLPRSHLFGDRPISSLWEGAAVATKGQDDYIQLPWQRLYAEKGIELAVRGPPEEKVKENKSVVETPKVQPVEDTEFTLKAGRKRKRLQDQAPENAGQEMDIDDDEDAEEAGEAEESEEAEDTESGSAEDAEGQTSPSEDPSSEPVSSEEKESKKGKKTNQADIPEDLSEGEKEQRIKEERAQKKKERKERQKAKALAKKLAAGGKEAGEAAGDEAEPFDYASAKSILHGKKNAEGSVPGLGKGKTFDPYLKSDGIKGARKAPPIRGGRSATFKK</sequence>
<dbReference type="InterPro" id="IPR036397">
    <property type="entry name" value="RNaseH_sf"/>
</dbReference>
<feature type="compositionally biased region" description="Basic and acidic residues" evidence="9">
    <location>
        <begin position="111"/>
        <end position="121"/>
    </location>
</feature>
<dbReference type="Proteomes" id="UP001187682">
    <property type="component" value="Unassembled WGS sequence"/>
</dbReference>
<evidence type="ECO:0000313" key="12">
    <source>
        <dbReference type="Proteomes" id="UP001187682"/>
    </source>
</evidence>
<gene>
    <name evidence="11" type="ORF">DNG_07111</name>
</gene>
<evidence type="ECO:0000259" key="10">
    <source>
        <dbReference type="PROSITE" id="PS50967"/>
    </source>
</evidence>
<dbReference type="SMART" id="SM00474">
    <property type="entry name" value="35EXOc"/>
    <property type="match status" value="1"/>
</dbReference>
<evidence type="ECO:0000256" key="4">
    <source>
        <dbReference type="ARBA" id="ARBA00022801"/>
    </source>
</evidence>
<organism evidence="11 12">
    <name type="scientific">Cephalotrichum gorgonifer</name>
    <dbReference type="NCBI Taxonomy" id="2041049"/>
    <lineage>
        <taxon>Eukaryota</taxon>
        <taxon>Fungi</taxon>
        <taxon>Dikarya</taxon>
        <taxon>Ascomycota</taxon>
        <taxon>Pezizomycotina</taxon>
        <taxon>Sordariomycetes</taxon>
        <taxon>Hypocreomycetidae</taxon>
        <taxon>Microascales</taxon>
        <taxon>Microascaceae</taxon>
        <taxon>Cephalotrichum</taxon>
    </lineage>
</organism>
<evidence type="ECO:0000256" key="8">
    <source>
        <dbReference type="ARBA" id="ARBA00043957"/>
    </source>
</evidence>
<feature type="compositionally biased region" description="Acidic residues" evidence="9">
    <location>
        <begin position="664"/>
        <end position="696"/>
    </location>
</feature>
<dbReference type="GO" id="GO:0071044">
    <property type="term" value="P:histone mRNA catabolic process"/>
    <property type="evidence" value="ECO:0007669"/>
    <property type="project" value="TreeGrafter"/>
</dbReference>
<dbReference type="InterPro" id="IPR010997">
    <property type="entry name" value="HRDC-like_sf"/>
</dbReference>
<evidence type="ECO:0000256" key="9">
    <source>
        <dbReference type="SAM" id="MobiDB-lite"/>
    </source>
</evidence>
<dbReference type="GO" id="GO:0005730">
    <property type="term" value="C:nucleolus"/>
    <property type="evidence" value="ECO:0007669"/>
    <property type="project" value="TreeGrafter"/>
</dbReference>
<evidence type="ECO:0000256" key="2">
    <source>
        <dbReference type="ARBA" id="ARBA00022552"/>
    </source>
</evidence>
<dbReference type="Pfam" id="PF01612">
    <property type="entry name" value="DNA_pol_A_exo1"/>
    <property type="match status" value="1"/>
</dbReference>
<dbReference type="InterPro" id="IPR002562">
    <property type="entry name" value="3'-5'_exonuclease_dom"/>
</dbReference>
<dbReference type="PANTHER" id="PTHR12124">
    <property type="entry name" value="POLYMYOSITIS/SCLERODERMA AUTOANTIGEN-RELATED"/>
    <property type="match status" value="1"/>
</dbReference>
<dbReference type="GO" id="GO:0000175">
    <property type="term" value="F:3'-5'-RNA exonuclease activity"/>
    <property type="evidence" value="ECO:0007669"/>
    <property type="project" value="InterPro"/>
</dbReference>
<comment type="similarity">
    <text evidence="8">Belongs to the exosome component 10/RRP6 family.</text>
</comment>
<keyword evidence="7" id="KW-0539">Nucleus</keyword>
<feature type="compositionally biased region" description="Polar residues" evidence="9">
    <location>
        <begin position="131"/>
        <end position="144"/>
    </location>
</feature>
<name>A0AAE8SX34_9PEZI</name>
<keyword evidence="3" id="KW-0540">Nuclease</keyword>
<keyword evidence="4" id="KW-0378">Hydrolase</keyword>
<dbReference type="InterPro" id="IPR012337">
    <property type="entry name" value="RNaseH-like_sf"/>
</dbReference>
<dbReference type="InterPro" id="IPR044876">
    <property type="entry name" value="HRDC_dom_sf"/>
</dbReference>
<dbReference type="Gene3D" id="3.30.420.10">
    <property type="entry name" value="Ribonuclease H-like superfamily/Ribonuclease H"/>
    <property type="match status" value="1"/>
</dbReference>
<dbReference type="CDD" id="cd06147">
    <property type="entry name" value="Rrp6p_like_exo"/>
    <property type="match status" value="1"/>
</dbReference>
<dbReference type="InterPro" id="IPR049559">
    <property type="entry name" value="Rrp6p-like_exo"/>
</dbReference>
<dbReference type="SUPFAM" id="SSF47819">
    <property type="entry name" value="HRDC-like"/>
    <property type="match status" value="1"/>
</dbReference>
<dbReference type="GO" id="GO:0000166">
    <property type="term" value="F:nucleotide binding"/>
    <property type="evidence" value="ECO:0007669"/>
    <property type="project" value="InterPro"/>
</dbReference>
<evidence type="ECO:0000256" key="5">
    <source>
        <dbReference type="ARBA" id="ARBA00022835"/>
    </source>
</evidence>
<dbReference type="SUPFAM" id="SSF53098">
    <property type="entry name" value="Ribonuclease H-like"/>
    <property type="match status" value="1"/>
</dbReference>
<dbReference type="GO" id="GO:0003727">
    <property type="term" value="F:single-stranded RNA binding"/>
    <property type="evidence" value="ECO:0007669"/>
    <property type="project" value="TreeGrafter"/>
</dbReference>
<dbReference type="Pfam" id="PF00570">
    <property type="entry name" value="HRDC"/>
    <property type="match status" value="1"/>
</dbReference>
<dbReference type="PROSITE" id="PS50967">
    <property type="entry name" value="HRDC"/>
    <property type="match status" value="1"/>
</dbReference>
<feature type="compositionally biased region" description="Basic residues" evidence="9">
    <location>
        <begin position="747"/>
        <end position="762"/>
    </location>
</feature>
<proteinExistence type="inferred from homology"/>
<feature type="region of interest" description="Disordered" evidence="9">
    <location>
        <begin position="111"/>
        <end position="152"/>
    </location>
</feature>
<dbReference type="GO" id="GO:0071051">
    <property type="term" value="P:poly(A)-dependent snoRNA 3'-end processing"/>
    <property type="evidence" value="ECO:0007669"/>
    <property type="project" value="TreeGrafter"/>
</dbReference>
<dbReference type="Pfam" id="PF08066">
    <property type="entry name" value="PMC2NT"/>
    <property type="match status" value="1"/>
</dbReference>
<feature type="compositionally biased region" description="Low complexity" evidence="9">
    <location>
        <begin position="700"/>
        <end position="710"/>
    </location>
</feature>
<dbReference type="GO" id="GO:0071040">
    <property type="term" value="P:nuclear polyadenylation-dependent antisense transcript catabolic process"/>
    <property type="evidence" value="ECO:0007669"/>
    <property type="project" value="TreeGrafter"/>
</dbReference>
<evidence type="ECO:0000256" key="7">
    <source>
        <dbReference type="ARBA" id="ARBA00023242"/>
    </source>
</evidence>
<feature type="domain" description="HRDC" evidence="10">
    <location>
        <begin position="449"/>
        <end position="529"/>
    </location>
</feature>
<comment type="subcellular location">
    <subcellularLocation>
        <location evidence="1">Nucleus</location>
    </subcellularLocation>
</comment>
<keyword evidence="12" id="KW-1185">Reference proteome</keyword>
<dbReference type="InterPro" id="IPR045092">
    <property type="entry name" value="Rrp6-like"/>
</dbReference>
<evidence type="ECO:0000256" key="6">
    <source>
        <dbReference type="ARBA" id="ARBA00022839"/>
    </source>
</evidence>
<evidence type="ECO:0000313" key="11">
    <source>
        <dbReference type="EMBL" id="SPO04426.1"/>
    </source>
</evidence>
<dbReference type="GO" id="GO:0071038">
    <property type="term" value="P:TRAMP-dependent tRNA surveillance pathway"/>
    <property type="evidence" value="ECO:0007669"/>
    <property type="project" value="TreeGrafter"/>
</dbReference>
<dbReference type="InterPro" id="IPR012588">
    <property type="entry name" value="Exosome-assoc_fac_Rrp6_N"/>
</dbReference>
<keyword evidence="6" id="KW-0269">Exonuclease</keyword>
<reference evidence="11" key="1">
    <citation type="submission" date="2018-03" db="EMBL/GenBank/DDBJ databases">
        <authorList>
            <person name="Guldener U."/>
        </authorList>
    </citation>
    <scope>NUCLEOTIDE SEQUENCE</scope>
</reference>
<dbReference type="FunFam" id="3.30.420.10:FF:000059">
    <property type="entry name" value="Exosome complex exonuclease Rrp6"/>
    <property type="match status" value="1"/>
</dbReference>
<comment type="caution">
    <text evidence="11">The sequence shown here is derived from an EMBL/GenBank/DDBJ whole genome shotgun (WGS) entry which is preliminary data.</text>
</comment>
<dbReference type="GO" id="GO:0000467">
    <property type="term" value="P:exonucleolytic trimming to generate mature 3'-end of 5.8S rRNA from tricistronic rRNA transcript (SSU-rRNA, 5.8S rRNA, LSU-rRNA)"/>
    <property type="evidence" value="ECO:0007669"/>
    <property type="project" value="InterPro"/>
</dbReference>
<dbReference type="GO" id="GO:0071035">
    <property type="term" value="P:nuclear polyadenylation-dependent rRNA catabolic process"/>
    <property type="evidence" value="ECO:0007669"/>
    <property type="project" value="TreeGrafter"/>
</dbReference>
<evidence type="ECO:0000256" key="1">
    <source>
        <dbReference type="ARBA" id="ARBA00004123"/>
    </source>
</evidence>
<keyword evidence="2" id="KW-0698">rRNA processing</keyword>
<keyword evidence="5" id="KW-0271">Exosome</keyword>
<evidence type="ECO:0000256" key="3">
    <source>
        <dbReference type="ARBA" id="ARBA00022722"/>
    </source>
</evidence>
<feature type="region of interest" description="Disordered" evidence="9">
    <location>
        <begin position="816"/>
        <end position="839"/>
    </location>
</feature>
<dbReference type="EMBL" id="ONZQ02000010">
    <property type="protein sequence ID" value="SPO04426.1"/>
    <property type="molecule type" value="Genomic_DNA"/>
</dbReference>
<dbReference type="GO" id="GO:0071036">
    <property type="term" value="P:nuclear polyadenylation-dependent snoRNA catabolic process"/>
    <property type="evidence" value="ECO:0007669"/>
    <property type="project" value="TreeGrafter"/>
</dbReference>
<protein>
    <submittedName>
        <fullName evidence="11">Related to nucleolar 100K polymyositis-scleroderma protein</fullName>
    </submittedName>
</protein>
<feature type="compositionally biased region" description="Basic and acidic residues" evidence="9">
    <location>
        <begin position="734"/>
        <end position="746"/>
    </location>
</feature>